<evidence type="ECO:0000313" key="2">
    <source>
        <dbReference type="EMBL" id="MDQ0513244.1"/>
    </source>
</evidence>
<feature type="region of interest" description="Disordered" evidence="1">
    <location>
        <begin position="66"/>
        <end position="86"/>
    </location>
</feature>
<evidence type="ECO:0000256" key="1">
    <source>
        <dbReference type="SAM" id="MobiDB-lite"/>
    </source>
</evidence>
<name>A0ABU0LWZ6_9HYPH</name>
<dbReference type="EMBL" id="JAUSVR010000025">
    <property type="protein sequence ID" value="MDQ0513244.1"/>
    <property type="molecule type" value="Genomic_DNA"/>
</dbReference>
<sequence length="86" mass="9520">MTGRRCFRARMRMCRVYRVTRDGERLDRIAKAELGTEKGGTVEAILDLNPGLARLGPHFPAGTLIKLPPRAPAGPPVKDVPRIWGD</sequence>
<proteinExistence type="predicted"/>
<dbReference type="InterPro" id="IPR008861">
    <property type="entry name" value="GpX-like"/>
</dbReference>
<protein>
    <submittedName>
        <fullName evidence="2">Phage tail protein X</fullName>
    </submittedName>
</protein>
<comment type="caution">
    <text evidence="2">The sequence shown here is derived from an EMBL/GenBank/DDBJ whole genome shotgun (WGS) entry which is preliminary data.</text>
</comment>
<dbReference type="RefSeq" id="WP_370876903.1">
    <property type="nucleotide sequence ID" value="NZ_JAUSVR010000025.1"/>
</dbReference>
<evidence type="ECO:0000313" key="3">
    <source>
        <dbReference type="Proteomes" id="UP001235094"/>
    </source>
</evidence>
<gene>
    <name evidence="2" type="ORF">QOZ99_004162</name>
</gene>
<reference evidence="2 3" key="1">
    <citation type="submission" date="2023-07" db="EMBL/GenBank/DDBJ databases">
        <title>Genomic Encyclopedia of Type Strains, Phase IV (KMG-IV): sequencing the most valuable type-strain genomes for metagenomic binning, comparative biology and taxonomic classification.</title>
        <authorList>
            <person name="Goeker M."/>
        </authorList>
    </citation>
    <scope>NUCLEOTIDE SEQUENCE [LARGE SCALE GENOMIC DNA]</scope>
    <source>
        <strain evidence="2 3">DSM 15561</strain>
    </source>
</reference>
<keyword evidence="3" id="KW-1185">Reference proteome</keyword>
<dbReference type="Proteomes" id="UP001235094">
    <property type="component" value="Unassembled WGS sequence"/>
</dbReference>
<organism evidence="2 3">
    <name type="scientific">Ancylobacter amanitiformis</name>
    <dbReference type="NCBI Taxonomy" id="217069"/>
    <lineage>
        <taxon>Bacteria</taxon>
        <taxon>Pseudomonadati</taxon>
        <taxon>Pseudomonadota</taxon>
        <taxon>Alphaproteobacteria</taxon>
        <taxon>Hyphomicrobiales</taxon>
        <taxon>Xanthobacteraceae</taxon>
        <taxon>Ancylobacter</taxon>
    </lineage>
</organism>
<accession>A0ABU0LWZ6</accession>
<dbReference type="Pfam" id="PF05489">
    <property type="entry name" value="Phage_tail_X"/>
    <property type="match status" value="1"/>
</dbReference>